<name>A0A1W1I425_9BACT</name>
<sequence>MGPHRTVVTVRHHTVSSASPMSDSSPAPSPWIQQLREEFRSHLETFYGRLKLAPPYESVEKAIRTLTATLHALPKDEQARVAADPALKWSQFRLAFEASGLSKKHRGIIAGLARDRASVDLSQEYDQLLSLFTS</sequence>
<evidence type="ECO:0000313" key="1">
    <source>
        <dbReference type="EMBL" id="SLM47725.1"/>
    </source>
</evidence>
<protein>
    <submittedName>
        <fullName evidence="1">Uncharacterized protein</fullName>
    </submittedName>
</protein>
<dbReference type="Proteomes" id="UP000192042">
    <property type="component" value="Chromosome I"/>
</dbReference>
<evidence type="ECO:0000313" key="2">
    <source>
        <dbReference type="Proteomes" id="UP000192042"/>
    </source>
</evidence>
<gene>
    <name evidence="1" type="ORF">NSJP_1553</name>
</gene>
<dbReference type="EMBL" id="LT828648">
    <property type="protein sequence ID" value="SLM47725.1"/>
    <property type="molecule type" value="Genomic_DNA"/>
</dbReference>
<dbReference type="KEGG" id="nja:NSJP_1553"/>
<accession>A0A1W1I425</accession>
<dbReference type="AlphaFoldDB" id="A0A1W1I425"/>
<keyword evidence="2" id="KW-1185">Reference proteome</keyword>
<reference evidence="1 2" key="1">
    <citation type="submission" date="2017-03" db="EMBL/GenBank/DDBJ databases">
        <authorList>
            <person name="Afonso C.L."/>
            <person name="Miller P.J."/>
            <person name="Scott M.A."/>
            <person name="Spackman E."/>
            <person name="Goraichik I."/>
            <person name="Dimitrov K.M."/>
            <person name="Suarez D.L."/>
            <person name="Swayne D.E."/>
        </authorList>
    </citation>
    <scope>NUCLEOTIDE SEQUENCE [LARGE SCALE GENOMIC DNA]</scope>
    <source>
        <strain evidence="1">Genome sequencing of Nitrospira japonica strain NJ11</strain>
    </source>
</reference>
<proteinExistence type="predicted"/>
<organism evidence="1 2">
    <name type="scientific">Nitrospira japonica</name>
    <dbReference type="NCBI Taxonomy" id="1325564"/>
    <lineage>
        <taxon>Bacteria</taxon>
        <taxon>Pseudomonadati</taxon>
        <taxon>Nitrospirota</taxon>
        <taxon>Nitrospiria</taxon>
        <taxon>Nitrospirales</taxon>
        <taxon>Nitrospiraceae</taxon>
        <taxon>Nitrospira</taxon>
    </lineage>
</organism>